<dbReference type="Proteomes" id="UP000075230">
    <property type="component" value="Unassembled WGS sequence"/>
</dbReference>
<comment type="caution">
    <text evidence="2">The sequence shown here is derived from an EMBL/GenBank/DDBJ whole genome shotgun (WGS) entry which is preliminary data.</text>
</comment>
<dbReference type="AlphaFoldDB" id="A0A146F927"/>
<name>A0A146F927_ASPKA</name>
<keyword evidence="1" id="KW-0732">Signal</keyword>
<feature type="signal peptide" evidence="1">
    <location>
        <begin position="1"/>
        <end position="19"/>
    </location>
</feature>
<evidence type="ECO:0000313" key="3">
    <source>
        <dbReference type="Proteomes" id="UP000075230"/>
    </source>
</evidence>
<organism evidence="2 3">
    <name type="scientific">Aspergillus kawachii</name>
    <name type="common">White koji mold</name>
    <name type="synonym">Aspergillus awamori var. kawachi</name>
    <dbReference type="NCBI Taxonomy" id="1069201"/>
    <lineage>
        <taxon>Eukaryota</taxon>
        <taxon>Fungi</taxon>
        <taxon>Dikarya</taxon>
        <taxon>Ascomycota</taxon>
        <taxon>Pezizomycotina</taxon>
        <taxon>Eurotiomycetes</taxon>
        <taxon>Eurotiomycetidae</taxon>
        <taxon>Eurotiales</taxon>
        <taxon>Aspergillaceae</taxon>
        <taxon>Aspergillus</taxon>
        <taxon>Aspergillus subgen. Circumdati</taxon>
    </lineage>
</organism>
<accession>A0A146F927</accession>
<evidence type="ECO:0000313" key="2">
    <source>
        <dbReference type="EMBL" id="GAT22252.1"/>
    </source>
</evidence>
<evidence type="ECO:0000256" key="1">
    <source>
        <dbReference type="SAM" id="SignalP"/>
    </source>
</evidence>
<protein>
    <submittedName>
        <fullName evidence="2">Uncharacterized protein</fullName>
    </submittedName>
</protein>
<feature type="chain" id="PRO_5007523771" evidence="1">
    <location>
        <begin position="20"/>
        <end position="48"/>
    </location>
</feature>
<gene>
    <name evidence="2" type="ORF">RIB2604_01502850</name>
</gene>
<reference evidence="2 3" key="1">
    <citation type="journal article" date="2016" name="DNA Res.">
        <title>Genome sequence of Aspergillus luchuensis NBRC 4314.</title>
        <authorList>
            <person name="Yamada O."/>
            <person name="Machida M."/>
            <person name="Hosoyama A."/>
            <person name="Goto M."/>
            <person name="Takahashi T."/>
            <person name="Futagami T."/>
            <person name="Yamagata Y."/>
            <person name="Takeuchi M."/>
            <person name="Kobayashi T."/>
            <person name="Koike H."/>
            <person name="Abe K."/>
            <person name="Asai K."/>
            <person name="Arita M."/>
            <person name="Fujita N."/>
            <person name="Fukuda K."/>
            <person name="Higa K."/>
            <person name="Horikawa H."/>
            <person name="Ishikawa T."/>
            <person name="Jinno K."/>
            <person name="Kato Y."/>
            <person name="Kirimura K."/>
            <person name="Mizutani O."/>
            <person name="Nakasone K."/>
            <person name="Sano M."/>
            <person name="Shiraishi Y."/>
            <person name="Tsukahara M."/>
            <person name="Gomi K."/>
        </authorList>
    </citation>
    <scope>NUCLEOTIDE SEQUENCE [LARGE SCALE GENOMIC DNA]</scope>
    <source>
        <strain evidence="2 3">RIB 2604</strain>
    </source>
</reference>
<proteinExistence type="predicted"/>
<sequence>MHFLNIVVSMMAFAITALAFTAITITQPKNGDQVDFSKPYTIKWTTVA</sequence>
<reference evidence="3" key="2">
    <citation type="submission" date="2016-02" db="EMBL/GenBank/DDBJ databases">
        <title>Genome sequencing of Aspergillus luchuensis NBRC 4314.</title>
        <authorList>
            <person name="Yamada O."/>
        </authorList>
    </citation>
    <scope>NUCLEOTIDE SEQUENCE [LARGE SCALE GENOMIC DNA]</scope>
    <source>
        <strain evidence="3">RIB 2604</strain>
    </source>
</reference>
<dbReference type="EMBL" id="BCWF01000015">
    <property type="protein sequence ID" value="GAT22252.1"/>
    <property type="molecule type" value="Genomic_DNA"/>
</dbReference>